<dbReference type="PANTHER" id="PTHR47926:SF527">
    <property type="entry name" value="PENTATRICOPEPTIDE REPEAT-CONTAINING PROTEIN"/>
    <property type="match status" value="1"/>
</dbReference>
<feature type="repeat" description="PPR" evidence="3">
    <location>
        <begin position="5"/>
        <end position="39"/>
    </location>
</feature>
<protein>
    <recommendedName>
        <fullName evidence="5">Pentatricopeptide repeat-containing protein</fullName>
    </recommendedName>
</protein>
<dbReference type="PROSITE" id="PS51375">
    <property type="entry name" value="PPR"/>
    <property type="match status" value="2"/>
</dbReference>
<dbReference type="PANTHER" id="PTHR47926">
    <property type="entry name" value="PENTATRICOPEPTIDE REPEAT-CONTAINING PROTEIN"/>
    <property type="match status" value="1"/>
</dbReference>
<dbReference type="GO" id="GO:0009451">
    <property type="term" value="P:RNA modification"/>
    <property type="evidence" value="ECO:0007669"/>
    <property type="project" value="InterPro"/>
</dbReference>
<dbReference type="Gene3D" id="1.25.40.10">
    <property type="entry name" value="Tetratricopeptide repeat domain"/>
    <property type="match status" value="3"/>
</dbReference>
<evidence type="ECO:0000313" key="4">
    <source>
        <dbReference type="EMBL" id="JAD39482.1"/>
    </source>
</evidence>
<reference evidence="4" key="2">
    <citation type="journal article" date="2015" name="Data Brief">
        <title>Shoot transcriptome of the giant reed, Arundo donax.</title>
        <authorList>
            <person name="Barrero R.A."/>
            <person name="Guerrero F.D."/>
            <person name="Moolhuijzen P."/>
            <person name="Goolsby J.A."/>
            <person name="Tidwell J."/>
            <person name="Bellgard S.E."/>
            <person name="Bellgard M.I."/>
        </authorList>
    </citation>
    <scope>NUCLEOTIDE SEQUENCE</scope>
    <source>
        <tissue evidence="4">Shoot tissue taken approximately 20 cm above the soil surface</tissue>
    </source>
</reference>
<dbReference type="AlphaFoldDB" id="A0A0A8ZXG7"/>
<dbReference type="InterPro" id="IPR046960">
    <property type="entry name" value="PPR_At4g14850-like_plant"/>
</dbReference>
<dbReference type="InterPro" id="IPR002885">
    <property type="entry name" value="PPR_rpt"/>
</dbReference>
<dbReference type="Pfam" id="PF20431">
    <property type="entry name" value="E_motif"/>
    <property type="match status" value="1"/>
</dbReference>
<dbReference type="FunFam" id="1.25.40.10:FF:001079">
    <property type="entry name" value="Pentatricopeptide repeat-containing protein At2g17210"/>
    <property type="match status" value="1"/>
</dbReference>
<dbReference type="GO" id="GO:0003723">
    <property type="term" value="F:RNA binding"/>
    <property type="evidence" value="ECO:0007669"/>
    <property type="project" value="InterPro"/>
</dbReference>
<dbReference type="Pfam" id="PF01535">
    <property type="entry name" value="PPR"/>
    <property type="match status" value="2"/>
</dbReference>
<dbReference type="NCBIfam" id="TIGR00756">
    <property type="entry name" value="PPR"/>
    <property type="match status" value="1"/>
</dbReference>
<evidence type="ECO:0008006" key="5">
    <source>
        <dbReference type="Google" id="ProtNLM"/>
    </source>
</evidence>
<dbReference type="InterPro" id="IPR011990">
    <property type="entry name" value="TPR-like_helical_dom_sf"/>
</dbReference>
<organism evidence="4">
    <name type="scientific">Arundo donax</name>
    <name type="common">Giant reed</name>
    <name type="synonym">Donax arundinaceus</name>
    <dbReference type="NCBI Taxonomy" id="35708"/>
    <lineage>
        <taxon>Eukaryota</taxon>
        <taxon>Viridiplantae</taxon>
        <taxon>Streptophyta</taxon>
        <taxon>Embryophyta</taxon>
        <taxon>Tracheophyta</taxon>
        <taxon>Spermatophyta</taxon>
        <taxon>Magnoliopsida</taxon>
        <taxon>Liliopsida</taxon>
        <taxon>Poales</taxon>
        <taxon>Poaceae</taxon>
        <taxon>PACMAD clade</taxon>
        <taxon>Arundinoideae</taxon>
        <taxon>Arundineae</taxon>
        <taxon>Arundo</taxon>
    </lineage>
</organism>
<name>A0A0A8ZXG7_ARUDO</name>
<keyword evidence="1" id="KW-0677">Repeat</keyword>
<dbReference type="InterPro" id="IPR046848">
    <property type="entry name" value="E_motif"/>
</dbReference>
<sequence length="336" mass="36999">MHNRDMVIWNAMIFGHAQNVQGEEAVKLFSQLRISGKTPNEFTFVALVTVASNLASMFHGQQFHAQIIKAGADINPHVSNALIDMYAKCGFIKEGWLLFESTCGKDVVCWNSMISTYAQHGRAAEALQVFQLMREAGVEPNYVTFVGVLSACAHAGLVDEGLQHFNSMKTKHSIEPGTEHYASVVNLFGRSGKLHAAKEFIEQMPIEPAAAVWRSLLSACHLFGNAEIGRYAAEKALLVDPSDSGPYILLSNIYASKGLWADAQKLRLGMHYAGTVKEPGYSWIEVTKEVHTFIARGREHPQAELIYSVLDELTSLLKDSSYLPDISELALLGENG</sequence>
<evidence type="ECO:0000256" key="2">
    <source>
        <dbReference type="ARBA" id="ARBA00022946"/>
    </source>
</evidence>
<feature type="repeat" description="PPR" evidence="3">
    <location>
        <begin position="106"/>
        <end position="140"/>
    </location>
</feature>
<accession>A0A0A8ZXG7</accession>
<keyword evidence="2" id="KW-0809">Transit peptide</keyword>
<evidence type="ECO:0000256" key="1">
    <source>
        <dbReference type="ARBA" id="ARBA00022737"/>
    </source>
</evidence>
<reference evidence="4" key="1">
    <citation type="submission" date="2014-09" db="EMBL/GenBank/DDBJ databases">
        <authorList>
            <person name="Magalhaes I.L.F."/>
            <person name="Oliveira U."/>
            <person name="Santos F.R."/>
            <person name="Vidigal T.H.D.A."/>
            <person name="Brescovit A.D."/>
            <person name="Santos A.J."/>
        </authorList>
    </citation>
    <scope>NUCLEOTIDE SEQUENCE</scope>
    <source>
        <tissue evidence="4">Shoot tissue taken approximately 20 cm above the soil surface</tissue>
    </source>
</reference>
<proteinExistence type="predicted"/>
<dbReference type="Pfam" id="PF13041">
    <property type="entry name" value="PPR_2"/>
    <property type="match status" value="2"/>
</dbReference>
<evidence type="ECO:0000256" key="3">
    <source>
        <dbReference type="PROSITE-ProRule" id="PRU00708"/>
    </source>
</evidence>
<dbReference type="EMBL" id="GBRH01258413">
    <property type="protein sequence ID" value="JAD39482.1"/>
    <property type="molecule type" value="Transcribed_RNA"/>
</dbReference>